<evidence type="ECO:0000256" key="7">
    <source>
        <dbReference type="ARBA" id="ARBA00093223"/>
    </source>
</evidence>
<dbReference type="EC" id="3.1.2.2" evidence="6"/>
<dbReference type="OrthoDB" id="155976at2759"/>
<keyword evidence="10" id="KW-1185">Reference proteome</keyword>
<keyword evidence="2" id="KW-0732">Signal</keyword>
<gene>
    <name evidence="9" type="ORF">NAEGRDRAFT_75947</name>
</gene>
<evidence type="ECO:0000313" key="10">
    <source>
        <dbReference type="Proteomes" id="UP000006671"/>
    </source>
</evidence>
<proteinExistence type="predicted"/>
<dbReference type="Gene3D" id="3.40.50.1820">
    <property type="entry name" value="alpha/beta hydrolase"/>
    <property type="match status" value="1"/>
</dbReference>
<keyword evidence="4" id="KW-0325">Glycoprotein</keyword>
<dbReference type="GO" id="GO:0016790">
    <property type="term" value="F:thiolester hydrolase activity"/>
    <property type="evidence" value="ECO:0007669"/>
    <property type="project" value="TreeGrafter"/>
</dbReference>
<protein>
    <recommendedName>
        <fullName evidence="6">palmitoyl-CoA hydrolase</fullName>
        <ecNumber evidence="6">3.1.2.2</ecNumber>
    </recommendedName>
</protein>
<dbReference type="Proteomes" id="UP000006671">
    <property type="component" value="Unassembled WGS sequence"/>
</dbReference>
<keyword evidence="3" id="KW-0378">Hydrolase</keyword>
<accession>D2W3H6</accession>
<dbReference type="RefSeq" id="XP_002669168.1">
    <property type="nucleotide sequence ID" value="XM_002669122.1"/>
</dbReference>
<evidence type="ECO:0000256" key="1">
    <source>
        <dbReference type="ARBA" id="ARBA00004371"/>
    </source>
</evidence>
<dbReference type="GeneID" id="8862486"/>
<evidence type="ECO:0000256" key="4">
    <source>
        <dbReference type="ARBA" id="ARBA00023180"/>
    </source>
</evidence>
<dbReference type="InterPro" id="IPR029058">
    <property type="entry name" value="AB_hydrolase_fold"/>
</dbReference>
<dbReference type="SUPFAM" id="SSF53474">
    <property type="entry name" value="alpha/beta-Hydrolases"/>
    <property type="match status" value="1"/>
</dbReference>
<dbReference type="OMA" id="SMKPLWI"/>
<comment type="function">
    <text evidence="8">Catalyzes the cleavage of thioester bonds from S-palmitoyl-CoA or S-palmitoyl-N-acetylcysteamine (unbranched structures) but does not have activity against palmitoylcysteine or palmitoylated proteins, branched structures or bulky head groups. Conversely, hydrolyzes both long and short chain fatty acyl-CoA substrate.</text>
</comment>
<reference evidence="9 10" key="1">
    <citation type="journal article" date="2010" name="Cell">
        <title>The genome of Naegleria gruberi illuminates early eukaryotic versatility.</title>
        <authorList>
            <person name="Fritz-Laylin L.K."/>
            <person name="Prochnik S.E."/>
            <person name="Ginger M.L."/>
            <person name="Dacks J.B."/>
            <person name="Carpenter M.L."/>
            <person name="Field M.C."/>
            <person name="Kuo A."/>
            <person name="Paredez A."/>
            <person name="Chapman J."/>
            <person name="Pham J."/>
            <person name="Shu S."/>
            <person name="Neupane R."/>
            <person name="Cipriano M."/>
            <person name="Mancuso J."/>
            <person name="Tu H."/>
            <person name="Salamov A."/>
            <person name="Lindquist E."/>
            <person name="Shapiro H."/>
            <person name="Lucas S."/>
            <person name="Grigoriev I.V."/>
            <person name="Cande W.Z."/>
            <person name="Fulton C."/>
            <person name="Rokhsar D.S."/>
            <person name="Dawson S.C."/>
        </authorList>
    </citation>
    <scope>NUCLEOTIDE SEQUENCE [LARGE SCALE GENOMIC DNA]</scope>
    <source>
        <strain evidence="9 10">NEG-M</strain>
    </source>
</reference>
<dbReference type="STRING" id="5762.D2W3H6"/>
<evidence type="ECO:0000256" key="6">
    <source>
        <dbReference type="ARBA" id="ARBA00038848"/>
    </source>
</evidence>
<organism evidence="10">
    <name type="scientific">Naegleria gruberi</name>
    <name type="common">Amoeba</name>
    <dbReference type="NCBI Taxonomy" id="5762"/>
    <lineage>
        <taxon>Eukaryota</taxon>
        <taxon>Discoba</taxon>
        <taxon>Heterolobosea</taxon>
        <taxon>Tetramitia</taxon>
        <taxon>Eutetramitia</taxon>
        <taxon>Vahlkampfiidae</taxon>
        <taxon>Naegleria</taxon>
    </lineage>
</organism>
<evidence type="ECO:0000256" key="3">
    <source>
        <dbReference type="ARBA" id="ARBA00022801"/>
    </source>
</evidence>
<evidence type="ECO:0000256" key="5">
    <source>
        <dbReference type="ARBA" id="ARBA00023228"/>
    </source>
</evidence>
<dbReference type="InParanoid" id="D2W3H6"/>
<dbReference type="PANTHER" id="PTHR11247:SF27">
    <property type="entry name" value="LYSOSOMAL THIOESTERASE PPT2"/>
    <property type="match status" value="1"/>
</dbReference>
<dbReference type="Pfam" id="PF02089">
    <property type="entry name" value="Palm_thioest"/>
    <property type="match status" value="2"/>
</dbReference>
<evidence type="ECO:0000256" key="2">
    <source>
        <dbReference type="ARBA" id="ARBA00022729"/>
    </source>
</evidence>
<dbReference type="VEuPathDB" id="AmoebaDB:NAEGRDRAFT_75947"/>
<comment type="catalytic activity">
    <reaction evidence="7">
        <text>S-hexadecanoyl-N-acetylcysteamine + H2O = N-acetylcysteamine + hexadecanoate + H(+)</text>
        <dbReference type="Rhea" id="RHEA:84099"/>
        <dbReference type="ChEBI" id="CHEBI:7896"/>
        <dbReference type="ChEBI" id="CHEBI:15377"/>
        <dbReference type="ChEBI" id="CHEBI:15378"/>
        <dbReference type="ChEBI" id="CHEBI:74410"/>
        <dbReference type="ChEBI" id="CHEBI:233601"/>
    </reaction>
</comment>
<dbReference type="AlphaFoldDB" id="D2W3H6"/>
<dbReference type="eggNOG" id="KOG2541">
    <property type="taxonomic scope" value="Eukaryota"/>
</dbReference>
<keyword evidence="5" id="KW-0458">Lysosome</keyword>
<comment type="subcellular location">
    <subcellularLocation>
        <location evidence="1">Lysosome</location>
    </subcellularLocation>
</comment>
<name>D2W3H6_NAEGR</name>
<evidence type="ECO:0000256" key="8">
    <source>
        <dbReference type="ARBA" id="ARBA00093353"/>
    </source>
</evidence>
<dbReference type="PANTHER" id="PTHR11247">
    <property type="entry name" value="PALMITOYL-PROTEIN THIOESTERASE/DOLICHYLDIPHOSPHATASE 1"/>
    <property type="match status" value="1"/>
</dbReference>
<evidence type="ECO:0000313" key="9">
    <source>
        <dbReference type="EMBL" id="EFC36424.1"/>
    </source>
</evidence>
<dbReference type="GO" id="GO:0005764">
    <property type="term" value="C:lysosome"/>
    <property type="evidence" value="ECO:0007669"/>
    <property type="project" value="UniProtKB-SubCell"/>
</dbReference>
<sequence length="279" mass="31792">MRSRETVKFTSPSSLRILTKGGAGNKPFLPILLMHGILCGNNTLKALRDMIKERVPPGTIVYSIPSEGMVSSVLTPVSAQLEDFRKQINIVKKNFGITDHHLICHSQGGLICRSYLQTTPDHNVKVFISLSGVQNGEYGVPVGFQFEGFLKQMFPFLFNTALEDVYKIFYTAKDVDYARTLNYRENMLRIDKMVLTGSPQDDIIVPYQSALFEFYQVNSTGGLDMIPMEQQRIYQNDVFGLKTLNEENRLVRIVVPNVYHVDWLYNPSLVDKCMIPYLY</sequence>
<dbReference type="KEGG" id="ngr:NAEGRDRAFT_75947"/>
<dbReference type="EMBL" id="GG738931">
    <property type="protein sequence ID" value="EFC36424.1"/>
    <property type="molecule type" value="Genomic_DNA"/>
</dbReference>